<dbReference type="Gene3D" id="1.25.40.10">
    <property type="entry name" value="Tetratricopeptide repeat domain"/>
    <property type="match status" value="2"/>
</dbReference>
<accession>A0A1F5F4H8</accession>
<name>A0A1F5F4H8_9BACT</name>
<dbReference type="STRING" id="1817816.A2Y64_00920"/>
<proteinExistence type="predicted"/>
<keyword evidence="1" id="KW-0677">Repeat</keyword>
<dbReference type="InterPro" id="IPR050498">
    <property type="entry name" value="Ycf3"/>
</dbReference>
<comment type="caution">
    <text evidence="4">The sequence shown here is derived from an EMBL/GenBank/DDBJ whole genome shotgun (WGS) entry which is preliminary data.</text>
</comment>
<feature type="repeat" description="TPR" evidence="3">
    <location>
        <begin position="118"/>
        <end position="151"/>
    </location>
</feature>
<feature type="repeat" description="TPR" evidence="3">
    <location>
        <begin position="38"/>
        <end position="71"/>
    </location>
</feature>
<dbReference type="PANTHER" id="PTHR44858">
    <property type="entry name" value="TETRATRICOPEPTIDE REPEAT PROTEIN 6"/>
    <property type="match status" value="1"/>
</dbReference>
<dbReference type="Pfam" id="PF14559">
    <property type="entry name" value="TPR_19"/>
    <property type="match status" value="1"/>
</dbReference>
<dbReference type="Pfam" id="PF13432">
    <property type="entry name" value="TPR_16"/>
    <property type="match status" value="1"/>
</dbReference>
<dbReference type="SMART" id="SM00028">
    <property type="entry name" value="TPR"/>
    <property type="match status" value="4"/>
</dbReference>
<protein>
    <submittedName>
        <fullName evidence="4">Uncharacterized protein</fullName>
    </submittedName>
</protein>
<evidence type="ECO:0000313" key="4">
    <source>
        <dbReference type="EMBL" id="OGD74565.1"/>
    </source>
</evidence>
<dbReference type="AlphaFoldDB" id="A0A1F5F4H8"/>
<evidence type="ECO:0000313" key="5">
    <source>
        <dbReference type="Proteomes" id="UP000177187"/>
    </source>
</evidence>
<evidence type="ECO:0000256" key="2">
    <source>
        <dbReference type="ARBA" id="ARBA00022803"/>
    </source>
</evidence>
<dbReference type="Proteomes" id="UP000177187">
    <property type="component" value="Unassembled WGS sequence"/>
</dbReference>
<evidence type="ECO:0000256" key="1">
    <source>
        <dbReference type="ARBA" id="ARBA00022737"/>
    </source>
</evidence>
<evidence type="ECO:0000256" key="3">
    <source>
        <dbReference type="PROSITE-ProRule" id="PRU00339"/>
    </source>
</evidence>
<dbReference type="SUPFAM" id="SSF48452">
    <property type="entry name" value="TPR-like"/>
    <property type="match status" value="1"/>
</dbReference>
<keyword evidence="2 3" id="KW-0802">TPR repeat</keyword>
<gene>
    <name evidence="4" type="ORF">A2Y64_00920</name>
</gene>
<sequence length="242" mass="27228">MSSEQNRVANARHLFERGLYAEALNELRMAVGEGREYPDVYNLMGLCNSMNSDYKVAVSYYQKALELNPAYEEARLNLLITLSDLGKYKEADAELTAMLASTKIRSDELSPAIKSRLAEGYRELAALELEMGRIEQAERLINEAVELAPSYVDLLVFRGKILRRGGRLSEAEEVLERAIALNPNYQNGQLELGLVHFQQGAYDTAKGHLQKARDLSKGTSREAELYMSFLKSRTEEKRGQGV</sequence>
<feature type="repeat" description="TPR" evidence="3">
    <location>
        <begin position="152"/>
        <end position="185"/>
    </location>
</feature>
<dbReference type="InterPro" id="IPR011990">
    <property type="entry name" value="TPR-like_helical_dom_sf"/>
</dbReference>
<dbReference type="EMBL" id="MFAF01000100">
    <property type="protein sequence ID" value="OGD74565.1"/>
    <property type="molecule type" value="Genomic_DNA"/>
</dbReference>
<reference evidence="4 5" key="1">
    <citation type="journal article" date="2016" name="Nat. Commun.">
        <title>Thousands of microbial genomes shed light on interconnected biogeochemical processes in an aquifer system.</title>
        <authorList>
            <person name="Anantharaman K."/>
            <person name="Brown C.T."/>
            <person name="Hug L.A."/>
            <person name="Sharon I."/>
            <person name="Castelle C.J."/>
            <person name="Probst A.J."/>
            <person name="Thomas B.C."/>
            <person name="Singh A."/>
            <person name="Wilkins M.J."/>
            <person name="Karaoz U."/>
            <person name="Brodie E.L."/>
            <person name="Williams K.H."/>
            <person name="Hubbard S.S."/>
            <person name="Banfield J.F."/>
        </authorList>
    </citation>
    <scope>NUCLEOTIDE SEQUENCE [LARGE SCALE GENOMIC DNA]</scope>
</reference>
<dbReference type="InterPro" id="IPR019734">
    <property type="entry name" value="TPR_rpt"/>
</dbReference>
<organism evidence="4 5">
    <name type="scientific">Candidatus Coatesbacteria bacterium RBG_13_66_14</name>
    <dbReference type="NCBI Taxonomy" id="1817816"/>
    <lineage>
        <taxon>Bacteria</taxon>
        <taxon>Candidatus Coatesiibacteriota</taxon>
    </lineage>
</organism>
<dbReference type="PANTHER" id="PTHR44858:SF1">
    <property type="entry name" value="UDP-N-ACETYLGLUCOSAMINE--PEPTIDE N-ACETYLGLUCOSAMINYLTRANSFERASE SPINDLY-RELATED"/>
    <property type="match status" value="1"/>
</dbReference>
<dbReference type="PROSITE" id="PS50005">
    <property type="entry name" value="TPR"/>
    <property type="match status" value="3"/>
</dbReference>